<dbReference type="PANTHER" id="PTHR37529:SF1">
    <property type="entry name" value="TRANSPOSASE INSG FOR INSERTION SEQUENCE ELEMENT IS4-RELATED"/>
    <property type="match status" value="1"/>
</dbReference>
<dbReference type="PANTHER" id="PTHR37529">
    <property type="entry name" value="TRANSPOSASE INSG FOR INSERTION SEQUENCE ELEMENT IS4-RELATED"/>
    <property type="match status" value="1"/>
</dbReference>
<sequence>MHASHRPALEQQKQIQRRTDETDSYAFFNVLTSARLFDAVEELLPEHRERLFPPTETLSMFLAQVLSADGSCQQAVDEAVIKRIVGGLPRCAASTSAYCQARGRLPTEMISELARQVGGMIGAGAPRWWHSWNRPVRLVDGATATMADTAENQAVDPQPSSQKPGLGFPICRMVTLICLGSGALLAAAIGPCEGKGSDEQTLLRSLLDALEVDDILLGDAFYPTYFLLCELVQRGVDGVFEQYGARKRSTDFKTGESLGARDHLVVLEKPSRRPEWMTPEEYAQAPATLKVREFAAGGKIMVTTFLDAKAAPKKKLKVLHQRRWNVELDLRNIKTTLGMARLRCKTPEMVRKELWVYLLAYNLIRLLMAQAALLADQVPRQLSFKHTVQVWLSWQQRGAATSDGVCVLAVLSLIAEPRVGLRPGRIEPRALKRRANAYPLLTKPRKDARAEVSEHGHPKKLR</sequence>
<evidence type="ECO:0000313" key="4">
    <source>
        <dbReference type="Proteomes" id="UP000748752"/>
    </source>
</evidence>
<dbReference type="InterPro" id="IPR002559">
    <property type="entry name" value="Transposase_11"/>
</dbReference>
<dbReference type="InterPro" id="IPR047952">
    <property type="entry name" value="Transpos_IS4"/>
</dbReference>
<organism evidence="3 4">
    <name type="scientific">Thiohalocapsa halophila</name>
    <dbReference type="NCBI Taxonomy" id="69359"/>
    <lineage>
        <taxon>Bacteria</taxon>
        <taxon>Pseudomonadati</taxon>
        <taxon>Pseudomonadota</taxon>
        <taxon>Gammaproteobacteria</taxon>
        <taxon>Chromatiales</taxon>
        <taxon>Chromatiaceae</taxon>
        <taxon>Thiohalocapsa</taxon>
    </lineage>
</organism>
<dbReference type="EMBL" id="NRRV01000148">
    <property type="protein sequence ID" value="MBK1633932.1"/>
    <property type="molecule type" value="Genomic_DNA"/>
</dbReference>
<feature type="compositionally biased region" description="Basic and acidic residues" evidence="1">
    <location>
        <begin position="444"/>
        <end position="456"/>
    </location>
</feature>
<reference evidence="3 4" key="1">
    <citation type="journal article" date="2020" name="Microorganisms">
        <title>Osmotic Adaptation and Compatible Solute Biosynthesis of Phototrophic Bacteria as Revealed from Genome Analyses.</title>
        <authorList>
            <person name="Imhoff J.F."/>
            <person name="Rahn T."/>
            <person name="Kunzel S."/>
            <person name="Keller A."/>
            <person name="Neulinger S.C."/>
        </authorList>
    </citation>
    <scope>NUCLEOTIDE SEQUENCE [LARGE SCALE GENOMIC DNA]</scope>
    <source>
        <strain evidence="3 4">DSM 6210</strain>
    </source>
</reference>
<name>A0ABS1CPR6_9GAMM</name>
<dbReference type="NCBIfam" id="NF033592">
    <property type="entry name" value="transpos_IS4_1"/>
    <property type="match status" value="1"/>
</dbReference>
<proteinExistence type="predicted"/>
<dbReference type="Proteomes" id="UP000748752">
    <property type="component" value="Unassembled WGS sequence"/>
</dbReference>
<feature type="region of interest" description="Disordered" evidence="1">
    <location>
        <begin position="443"/>
        <end position="462"/>
    </location>
</feature>
<evidence type="ECO:0000256" key="1">
    <source>
        <dbReference type="SAM" id="MobiDB-lite"/>
    </source>
</evidence>
<dbReference type="Pfam" id="PF01609">
    <property type="entry name" value="DDE_Tnp_1"/>
    <property type="match status" value="1"/>
</dbReference>
<gene>
    <name evidence="3" type="ORF">CKO31_25035</name>
</gene>
<protein>
    <submittedName>
        <fullName evidence="3">IS4 family transposase</fullName>
    </submittedName>
</protein>
<dbReference type="InterPro" id="IPR012337">
    <property type="entry name" value="RNaseH-like_sf"/>
</dbReference>
<evidence type="ECO:0000259" key="2">
    <source>
        <dbReference type="Pfam" id="PF01609"/>
    </source>
</evidence>
<dbReference type="RefSeq" id="WP_200243547.1">
    <property type="nucleotide sequence ID" value="NZ_NRRV01000148.1"/>
</dbReference>
<dbReference type="SUPFAM" id="SSF53098">
    <property type="entry name" value="Ribonuclease H-like"/>
    <property type="match status" value="1"/>
</dbReference>
<feature type="domain" description="Transposase IS4-like" evidence="2">
    <location>
        <begin position="134"/>
        <end position="363"/>
    </location>
</feature>
<accession>A0ABS1CPR6</accession>
<evidence type="ECO:0000313" key="3">
    <source>
        <dbReference type="EMBL" id="MBK1633932.1"/>
    </source>
</evidence>
<comment type="caution">
    <text evidence="3">The sequence shown here is derived from an EMBL/GenBank/DDBJ whole genome shotgun (WGS) entry which is preliminary data.</text>
</comment>
<keyword evidence="4" id="KW-1185">Reference proteome</keyword>